<dbReference type="SUPFAM" id="SSF54534">
    <property type="entry name" value="FKBP-like"/>
    <property type="match status" value="1"/>
</dbReference>
<gene>
    <name evidence="8" type="ORF">SAMN04487998_2946</name>
</gene>
<dbReference type="RefSeq" id="WP_092772797.1">
    <property type="nucleotide sequence ID" value="NZ_FOHS01000003.1"/>
</dbReference>
<evidence type="ECO:0000256" key="1">
    <source>
        <dbReference type="ARBA" id="ARBA00000971"/>
    </source>
</evidence>
<keyword evidence="3 4" id="KW-0413">Isomerase</keyword>
<comment type="similarity">
    <text evidence="5">Belongs to the FKBP-type PPIase family.</text>
</comment>
<keyword evidence="9" id="KW-1185">Reference proteome</keyword>
<dbReference type="EC" id="5.2.1.8" evidence="5"/>
<dbReference type="PANTHER" id="PTHR10516">
    <property type="entry name" value="PEPTIDYL-PROLYL CIS-TRANS ISOMERASE"/>
    <property type="match status" value="1"/>
</dbReference>
<dbReference type="OrthoDB" id="9814548at2"/>
<feature type="signal peptide" evidence="6">
    <location>
        <begin position="1"/>
        <end position="20"/>
    </location>
</feature>
<dbReference type="InterPro" id="IPR046357">
    <property type="entry name" value="PPIase_dom_sf"/>
</dbReference>
<evidence type="ECO:0000256" key="4">
    <source>
        <dbReference type="PROSITE-ProRule" id="PRU00277"/>
    </source>
</evidence>
<reference evidence="9" key="1">
    <citation type="submission" date="2016-10" db="EMBL/GenBank/DDBJ databases">
        <authorList>
            <person name="Varghese N."/>
            <person name="Submissions S."/>
        </authorList>
    </citation>
    <scope>NUCLEOTIDE SEQUENCE [LARGE SCALE GENOMIC DNA]</scope>
    <source>
        <strain evidence="9">DSM 15310</strain>
    </source>
</reference>
<dbReference type="PROSITE" id="PS50059">
    <property type="entry name" value="FKBP_PPIASE"/>
    <property type="match status" value="1"/>
</dbReference>
<evidence type="ECO:0000313" key="8">
    <source>
        <dbReference type="EMBL" id="SET83611.1"/>
    </source>
</evidence>
<comment type="catalytic activity">
    <reaction evidence="1 4 5">
        <text>[protein]-peptidylproline (omega=180) = [protein]-peptidylproline (omega=0)</text>
        <dbReference type="Rhea" id="RHEA:16237"/>
        <dbReference type="Rhea" id="RHEA-COMP:10747"/>
        <dbReference type="Rhea" id="RHEA-COMP:10748"/>
        <dbReference type="ChEBI" id="CHEBI:83833"/>
        <dbReference type="ChEBI" id="CHEBI:83834"/>
        <dbReference type="EC" id="5.2.1.8"/>
    </reaction>
</comment>
<accession>A0A1I0HIB5</accession>
<proteinExistence type="inferred from homology"/>
<dbReference type="EMBL" id="FOHS01000003">
    <property type="protein sequence ID" value="SET83611.1"/>
    <property type="molecule type" value="Genomic_DNA"/>
</dbReference>
<evidence type="ECO:0000256" key="2">
    <source>
        <dbReference type="ARBA" id="ARBA00023110"/>
    </source>
</evidence>
<dbReference type="Gene3D" id="3.10.50.40">
    <property type="match status" value="1"/>
</dbReference>
<dbReference type="AlphaFoldDB" id="A0A1I0HIB5"/>
<dbReference type="Proteomes" id="UP000198697">
    <property type="component" value="Unassembled WGS sequence"/>
</dbReference>
<evidence type="ECO:0000256" key="3">
    <source>
        <dbReference type="ARBA" id="ARBA00023235"/>
    </source>
</evidence>
<sequence length="168" mass="18164">MKLRLSLLPAFLVMLLFAFGACKKGTDAEPATNYIARDETLITDYIKANNLTGFVRDSVVYVGITKPGTGPLAKIGQTLVVKYTGTTLDGKVFDQTKETTIGFPFVLRDVLDPQLDVIKGWAIGFRNLNKGSQATLLIPSELAYGGTATGSIPAHAVLRFDVEVINIK</sequence>
<keyword evidence="2 4" id="KW-0697">Rotamase</keyword>
<evidence type="ECO:0000256" key="6">
    <source>
        <dbReference type="SAM" id="SignalP"/>
    </source>
</evidence>
<organism evidence="8 9">
    <name type="scientific">Hymenobacter actinosclerus</name>
    <dbReference type="NCBI Taxonomy" id="82805"/>
    <lineage>
        <taxon>Bacteria</taxon>
        <taxon>Pseudomonadati</taxon>
        <taxon>Bacteroidota</taxon>
        <taxon>Cytophagia</taxon>
        <taxon>Cytophagales</taxon>
        <taxon>Hymenobacteraceae</taxon>
        <taxon>Hymenobacter</taxon>
    </lineage>
</organism>
<dbReference type="PANTHER" id="PTHR10516:SF443">
    <property type="entry name" value="FK506-BINDING PROTEIN 59-RELATED"/>
    <property type="match status" value="1"/>
</dbReference>
<dbReference type="Pfam" id="PF00254">
    <property type="entry name" value="FKBP_C"/>
    <property type="match status" value="1"/>
</dbReference>
<protein>
    <recommendedName>
        <fullName evidence="5">Peptidyl-prolyl cis-trans isomerase</fullName>
        <ecNumber evidence="5">5.2.1.8</ecNumber>
    </recommendedName>
</protein>
<evidence type="ECO:0000259" key="7">
    <source>
        <dbReference type="PROSITE" id="PS50059"/>
    </source>
</evidence>
<dbReference type="InterPro" id="IPR050689">
    <property type="entry name" value="FKBP-type_PPIase"/>
</dbReference>
<dbReference type="PROSITE" id="PS51257">
    <property type="entry name" value="PROKAR_LIPOPROTEIN"/>
    <property type="match status" value="1"/>
</dbReference>
<evidence type="ECO:0000256" key="5">
    <source>
        <dbReference type="RuleBase" id="RU003915"/>
    </source>
</evidence>
<feature type="chain" id="PRO_5011709578" description="Peptidyl-prolyl cis-trans isomerase" evidence="6">
    <location>
        <begin position="21"/>
        <end position="168"/>
    </location>
</feature>
<name>A0A1I0HIB5_9BACT</name>
<dbReference type="InterPro" id="IPR001179">
    <property type="entry name" value="PPIase_FKBP_dom"/>
</dbReference>
<dbReference type="GO" id="GO:0003755">
    <property type="term" value="F:peptidyl-prolyl cis-trans isomerase activity"/>
    <property type="evidence" value="ECO:0007669"/>
    <property type="project" value="UniProtKB-UniRule"/>
</dbReference>
<keyword evidence="6" id="KW-0732">Signal</keyword>
<evidence type="ECO:0000313" key="9">
    <source>
        <dbReference type="Proteomes" id="UP000198697"/>
    </source>
</evidence>
<dbReference type="STRING" id="82805.SAMN04487998_2946"/>
<feature type="domain" description="PPIase FKBP-type" evidence="7">
    <location>
        <begin position="76"/>
        <end position="168"/>
    </location>
</feature>